<feature type="region of interest" description="Disordered" evidence="4">
    <location>
        <begin position="1"/>
        <end position="55"/>
    </location>
</feature>
<dbReference type="SUPFAM" id="SSF50978">
    <property type="entry name" value="WD40 repeat-like"/>
    <property type="match status" value="1"/>
</dbReference>
<dbReference type="InterPro" id="IPR036322">
    <property type="entry name" value="WD40_repeat_dom_sf"/>
</dbReference>
<accession>A0A0C3GTX2</accession>
<evidence type="ECO:0000313" key="6">
    <source>
        <dbReference type="EMBL" id="KIM99515.1"/>
    </source>
</evidence>
<keyword evidence="7" id="KW-1185">Reference proteome</keyword>
<evidence type="ECO:0000256" key="4">
    <source>
        <dbReference type="SAM" id="MobiDB-lite"/>
    </source>
</evidence>
<gene>
    <name evidence="6" type="ORF">OIDMADRAFT_165537</name>
</gene>
<feature type="repeat" description="WD" evidence="3">
    <location>
        <begin position="285"/>
        <end position="326"/>
    </location>
</feature>
<evidence type="ECO:0000259" key="5">
    <source>
        <dbReference type="PROSITE" id="PS50897"/>
    </source>
</evidence>
<dbReference type="PANTHER" id="PTHR22838">
    <property type="entry name" value="WD REPEAT PROTEIN 26-RELATED"/>
    <property type="match status" value="1"/>
</dbReference>
<protein>
    <recommendedName>
        <fullName evidence="5">CTLH domain-containing protein</fullName>
    </recommendedName>
</protein>
<evidence type="ECO:0000256" key="3">
    <source>
        <dbReference type="PROSITE-ProRule" id="PRU00221"/>
    </source>
</evidence>
<feature type="compositionally biased region" description="Polar residues" evidence="4">
    <location>
        <begin position="31"/>
        <end position="51"/>
    </location>
</feature>
<reference evidence="6 7" key="1">
    <citation type="submission" date="2014-04" db="EMBL/GenBank/DDBJ databases">
        <authorList>
            <consortium name="DOE Joint Genome Institute"/>
            <person name="Kuo A."/>
            <person name="Martino E."/>
            <person name="Perotto S."/>
            <person name="Kohler A."/>
            <person name="Nagy L.G."/>
            <person name="Floudas D."/>
            <person name="Copeland A."/>
            <person name="Barry K.W."/>
            <person name="Cichocki N."/>
            <person name="Veneault-Fourrey C."/>
            <person name="LaButti K."/>
            <person name="Lindquist E.A."/>
            <person name="Lipzen A."/>
            <person name="Lundell T."/>
            <person name="Morin E."/>
            <person name="Murat C."/>
            <person name="Sun H."/>
            <person name="Tunlid A."/>
            <person name="Henrissat B."/>
            <person name="Grigoriev I.V."/>
            <person name="Hibbett D.S."/>
            <person name="Martin F."/>
            <person name="Nordberg H.P."/>
            <person name="Cantor M.N."/>
            <person name="Hua S.X."/>
        </authorList>
    </citation>
    <scope>NUCLEOTIDE SEQUENCE [LARGE SCALE GENOMIC DNA]</scope>
    <source>
        <strain evidence="6 7">Zn</strain>
    </source>
</reference>
<dbReference type="PANTHER" id="PTHR22838:SF0">
    <property type="entry name" value="WD REPEAT-CONTAINING PROTEIN 26"/>
    <property type="match status" value="1"/>
</dbReference>
<dbReference type="Pfam" id="PF00400">
    <property type="entry name" value="WD40"/>
    <property type="match status" value="4"/>
</dbReference>
<dbReference type="InParanoid" id="A0A0C3GTX2"/>
<keyword evidence="2" id="KW-0677">Repeat</keyword>
<dbReference type="SMART" id="SM00320">
    <property type="entry name" value="WD40"/>
    <property type="match status" value="6"/>
</dbReference>
<dbReference type="PROSITE" id="PS50897">
    <property type="entry name" value="CTLH"/>
    <property type="match status" value="1"/>
</dbReference>
<dbReference type="InterPro" id="IPR015943">
    <property type="entry name" value="WD40/YVTN_repeat-like_dom_sf"/>
</dbReference>
<dbReference type="GO" id="GO:0043161">
    <property type="term" value="P:proteasome-mediated ubiquitin-dependent protein catabolic process"/>
    <property type="evidence" value="ECO:0007669"/>
    <property type="project" value="TreeGrafter"/>
</dbReference>
<organism evidence="6 7">
    <name type="scientific">Oidiodendron maius (strain Zn)</name>
    <dbReference type="NCBI Taxonomy" id="913774"/>
    <lineage>
        <taxon>Eukaryota</taxon>
        <taxon>Fungi</taxon>
        <taxon>Dikarya</taxon>
        <taxon>Ascomycota</taxon>
        <taxon>Pezizomycotina</taxon>
        <taxon>Leotiomycetes</taxon>
        <taxon>Leotiomycetes incertae sedis</taxon>
        <taxon>Myxotrichaceae</taxon>
        <taxon>Oidiodendron</taxon>
    </lineage>
</organism>
<dbReference type="Gene3D" id="2.130.10.10">
    <property type="entry name" value="YVTN repeat-like/Quinoprotein amine dehydrogenase"/>
    <property type="match status" value="1"/>
</dbReference>
<dbReference type="AlphaFoldDB" id="A0A0C3GTX2"/>
<feature type="compositionally biased region" description="Polar residues" evidence="4">
    <location>
        <begin position="1"/>
        <end position="16"/>
    </location>
</feature>
<dbReference type="InterPro" id="IPR019775">
    <property type="entry name" value="WD40_repeat_CS"/>
</dbReference>
<dbReference type="GO" id="GO:0034657">
    <property type="term" value="C:GID complex"/>
    <property type="evidence" value="ECO:0007669"/>
    <property type="project" value="TreeGrafter"/>
</dbReference>
<evidence type="ECO:0000313" key="7">
    <source>
        <dbReference type="Proteomes" id="UP000054321"/>
    </source>
</evidence>
<dbReference type="Proteomes" id="UP000054321">
    <property type="component" value="Unassembled WGS sequence"/>
</dbReference>
<dbReference type="PROSITE" id="PS50082">
    <property type="entry name" value="WD_REPEATS_2"/>
    <property type="match status" value="2"/>
</dbReference>
<dbReference type="FunCoup" id="A0A0C3GTX2">
    <property type="interactions" value="463"/>
</dbReference>
<dbReference type="InterPro" id="IPR051350">
    <property type="entry name" value="WD_repeat-ST_regulator"/>
</dbReference>
<name>A0A0C3GTX2_OIDMZ</name>
<proteinExistence type="predicted"/>
<sequence>MRVSGEPSTSNGTSRPHPNGSGPSPLHKAAISNSTNGTRTSPVATNGTNNYPYLAGKSRPTYFGHDREEVTRILIQSLSDLGYNNAAAALGQESGYELESPAVAAFRHAVLQGEWAEAEDLLYDGSTEGGGVSIHGGGLVLQEDADKNLMRFWLRRQKFLELLEQKDTGRALMVLRMELTPIYQVTDKLHFLSSLLMCHSTEDLKEKANWDGAQGTSRHQLLSELSRCISPSVMLPEHRLATLLQQVKEGQISNCMYHSSASSPSLYQDHVCDRSNFPVTTFIELGEHTDEVWHVVFSHDGTRLASCGSDGVVFIYEVGSFEVVYTLREHEDGIGAVAWSPDDSIIVTGSLDRRARLWNARSGELIRTLPRFGQPVSSCVWAPDGESFVTGCLDTERSLCQWNLNGEVIYDWGQNHRIQDLALSPDGNRLIAMEHQDHIYVYNFLTRELEYEINLKVKLVSVAISQNSRHLLVNKNDGESRMFDLDTRETVRVFNSGDRQAKFIIRAGFGGANESFVITGSEGMFKLSTYDRISLTRYLDGHVYIWHKDNGTLVERLNGHDDKGCCNSVSWNPADPCMFASAGDDKIVRM</sequence>
<dbReference type="InterPro" id="IPR006595">
    <property type="entry name" value="CTLH_C"/>
</dbReference>
<dbReference type="InterPro" id="IPR001680">
    <property type="entry name" value="WD40_rpt"/>
</dbReference>
<dbReference type="PROSITE" id="PS00678">
    <property type="entry name" value="WD_REPEATS_1"/>
    <property type="match status" value="1"/>
</dbReference>
<evidence type="ECO:0000256" key="1">
    <source>
        <dbReference type="ARBA" id="ARBA00022574"/>
    </source>
</evidence>
<dbReference type="CDD" id="cd00200">
    <property type="entry name" value="WD40"/>
    <property type="match status" value="1"/>
</dbReference>
<dbReference type="OrthoDB" id="972532at2759"/>
<dbReference type="Pfam" id="PF23627">
    <property type="entry name" value="LisH_WDR26"/>
    <property type="match status" value="1"/>
</dbReference>
<dbReference type="STRING" id="913774.A0A0C3GTX2"/>
<reference evidence="7" key="2">
    <citation type="submission" date="2015-01" db="EMBL/GenBank/DDBJ databases">
        <title>Evolutionary Origins and Diversification of the Mycorrhizal Mutualists.</title>
        <authorList>
            <consortium name="DOE Joint Genome Institute"/>
            <consortium name="Mycorrhizal Genomics Consortium"/>
            <person name="Kohler A."/>
            <person name="Kuo A."/>
            <person name="Nagy L.G."/>
            <person name="Floudas D."/>
            <person name="Copeland A."/>
            <person name="Barry K.W."/>
            <person name="Cichocki N."/>
            <person name="Veneault-Fourrey C."/>
            <person name="LaButti K."/>
            <person name="Lindquist E.A."/>
            <person name="Lipzen A."/>
            <person name="Lundell T."/>
            <person name="Morin E."/>
            <person name="Murat C."/>
            <person name="Riley R."/>
            <person name="Ohm R."/>
            <person name="Sun H."/>
            <person name="Tunlid A."/>
            <person name="Henrissat B."/>
            <person name="Grigoriev I.V."/>
            <person name="Hibbett D.S."/>
            <person name="Martin F."/>
        </authorList>
    </citation>
    <scope>NUCLEOTIDE SEQUENCE [LARGE SCALE GENOMIC DNA]</scope>
    <source>
        <strain evidence="7">Zn</strain>
    </source>
</reference>
<dbReference type="HOGENOM" id="CLU_000288_57_25_1"/>
<keyword evidence="1 3" id="KW-0853">WD repeat</keyword>
<dbReference type="PROSITE" id="PS50294">
    <property type="entry name" value="WD_REPEATS_REGION"/>
    <property type="match status" value="1"/>
</dbReference>
<dbReference type="EMBL" id="KN832878">
    <property type="protein sequence ID" value="KIM99515.1"/>
    <property type="molecule type" value="Genomic_DNA"/>
</dbReference>
<feature type="domain" description="CTLH" evidence="5">
    <location>
        <begin position="99"/>
        <end position="170"/>
    </location>
</feature>
<feature type="repeat" description="WD" evidence="3">
    <location>
        <begin position="327"/>
        <end position="368"/>
    </location>
</feature>
<evidence type="ECO:0000256" key="2">
    <source>
        <dbReference type="ARBA" id="ARBA00022737"/>
    </source>
</evidence>